<dbReference type="RefSeq" id="WP_377346431.1">
    <property type="nucleotide sequence ID" value="NZ_JBHLTP010000004.1"/>
</dbReference>
<comment type="caution">
    <text evidence="3">The sequence shown here is derived from an EMBL/GenBank/DDBJ whole genome shotgun (WGS) entry which is preliminary data.</text>
</comment>
<keyword evidence="2" id="KW-1133">Transmembrane helix</keyword>
<keyword evidence="4" id="KW-1185">Reference proteome</keyword>
<dbReference type="PANTHER" id="PTHR12151">
    <property type="entry name" value="ELECTRON TRANSPORT PROTIN SCO1/SENC FAMILY MEMBER"/>
    <property type="match status" value="1"/>
</dbReference>
<dbReference type="InterPro" id="IPR036249">
    <property type="entry name" value="Thioredoxin-like_sf"/>
</dbReference>
<evidence type="ECO:0000256" key="1">
    <source>
        <dbReference type="ARBA" id="ARBA00010996"/>
    </source>
</evidence>
<reference evidence="3 4" key="1">
    <citation type="submission" date="2024-09" db="EMBL/GenBank/DDBJ databases">
        <authorList>
            <person name="Sun Q."/>
            <person name="Mori K."/>
        </authorList>
    </citation>
    <scope>NUCLEOTIDE SEQUENCE [LARGE SCALE GENOMIC DNA]</scope>
    <source>
        <strain evidence="3 4">NCAIM B.02529</strain>
    </source>
</reference>
<proteinExistence type="inferred from homology"/>
<dbReference type="PANTHER" id="PTHR12151:SF25">
    <property type="entry name" value="LINALOOL DEHYDRATASE_ISOMERASE DOMAIN-CONTAINING PROTEIN"/>
    <property type="match status" value="1"/>
</dbReference>
<evidence type="ECO:0000256" key="2">
    <source>
        <dbReference type="SAM" id="Phobius"/>
    </source>
</evidence>
<dbReference type="Pfam" id="PF02630">
    <property type="entry name" value="SCO1-SenC"/>
    <property type="match status" value="1"/>
</dbReference>
<sequence>MHKKWYVLFISILVTGIVSGITYLEFFRDAGVKLPTDVNMTTASGEAYDLAQMDKKVRIVEFMYTACPDVCPLTSQRMMHLKEQFKEAGVYGEQVEFLSITIDPENDTQERLHKYMEVYDAHDDESWTFIRGSLEDTKQLAEPFRFLFKDNGTDYLVHTSYTYVLDERNSLVAKFPMGEGFEKERVYAQVMNLVQ</sequence>
<dbReference type="InterPro" id="IPR003782">
    <property type="entry name" value="SCO1/SenC"/>
</dbReference>
<dbReference type="EMBL" id="JBHLTP010000004">
    <property type="protein sequence ID" value="MFC0523537.1"/>
    <property type="molecule type" value="Genomic_DNA"/>
</dbReference>
<keyword evidence="2" id="KW-0812">Transmembrane</keyword>
<organism evidence="3 4">
    <name type="scientific">Pontibacillus salicampi</name>
    <dbReference type="NCBI Taxonomy" id="1449801"/>
    <lineage>
        <taxon>Bacteria</taxon>
        <taxon>Bacillati</taxon>
        <taxon>Bacillota</taxon>
        <taxon>Bacilli</taxon>
        <taxon>Bacillales</taxon>
        <taxon>Bacillaceae</taxon>
        <taxon>Pontibacillus</taxon>
    </lineage>
</organism>
<feature type="transmembrane region" description="Helical" evidence="2">
    <location>
        <begin position="6"/>
        <end position="24"/>
    </location>
</feature>
<dbReference type="Gene3D" id="3.40.30.10">
    <property type="entry name" value="Glutaredoxin"/>
    <property type="match status" value="1"/>
</dbReference>
<dbReference type="SUPFAM" id="SSF52833">
    <property type="entry name" value="Thioredoxin-like"/>
    <property type="match status" value="1"/>
</dbReference>
<evidence type="ECO:0000313" key="3">
    <source>
        <dbReference type="EMBL" id="MFC0523537.1"/>
    </source>
</evidence>
<evidence type="ECO:0000313" key="4">
    <source>
        <dbReference type="Proteomes" id="UP001589836"/>
    </source>
</evidence>
<keyword evidence="2" id="KW-0472">Membrane</keyword>
<gene>
    <name evidence="3" type="ORF">ACFFGV_08055</name>
</gene>
<accession>A0ABV6LMD4</accession>
<protein>
    <submittedName>
        <fullName evidence="3">SCO family protein</fullName>
    </submittedName>
</protein>
<dbReference type="CDD" id="cd02968">
    <property type="entry name" value="SCO"/>
    <property type="match status" value="1"/>
</dbReference>
<name>A0ABV6LMD4_9BACI</name>
<dbReference type="Proteomes" id="UP001589836">
    <property type="component" value="Unassembled WGS sequence"/>
</dbReference>
<comment type="similarity">
    <text evidence="1">Belongs to the SCO1/2 family.</text>
</comment>